<dbReference type="InterPro" id="IPR050143">
    <property type="entry name" value="TRIM/RBCC"/>
</dbReference>
<dbReference type="PROSITE" id="PS50188">
    <property type="entry name" value="B302_SPRY"/>
    <property type="match status" value="1"/>
</dbReference>
<dbReference type="Ensembl" id="ENSMAMT00000018025.2">
    <property type="protein sequence ID" value="ENSMAMP00000017558.2"/>
    <property type="gene ID" value="ENSMAMG00000011882.2"/>
</dbReference>
<accession>A0A3Q3LTA7</accession>
<evidence type="ECO:0000313" key="2">
    <source>
        <dbReference type="Ensembl" id="ENSMAMP00000017558.2"/>
    </source>
</evidence>
<name>A0A3Q3LTA7_9TELE</name>
<dbReference type="SMART" id="SM00589">
    <property type="entry name" value="PRY"/>
    <property type="match status" value="1"/>
</dbReference>
<dbReference type="GeneTree" id="ENSGT01040000240385"/>
<dbReference type="CDD" id="cd13733">
    <property type="entry name" value="SPRY_PRY_C-I_1"/>
    <property type="match status" value="1"/>
</dbReference>
<dbReference type="InterPro" id="IPR003877">
    <property type="entry name" value="SPRY_dom"/>
</dbReference>
<organism evidence="2 3">
    <name type="scientific">Mastacembelus armatus</name>
    <name type="common">zig-zag eel</name>
    <dbReference type="NCBI Taxonomy" id="205130"/>
    <lineage>
        <taxon>Eukaryota</taxon>
        <taxon>Metazoa</taxon>
        <taxon>Chordata</taxon>
        <taxon>Craniata</taxon>
        <taxon>Vertebrata</taxon>
        <taxon>Euteleostomi</taxon>
        <taxon>Actinopterygii</taxon>
        <taxon>Neopterygii</taxon>
        <taxon>Teleostei</taxon>
        <taxon>Neoteleostei</taxon>
        <taxon>Acanthomorphata</taxon>
        <taxon>Anabantaria</taxon>
        <taxon>Synbranchiformes</taxon>
        <taxon>Mastacembelidae</taxon>
        <taxon>Mastacembelus</taxon>
    </lineage>
</organism>
<dbReference type="InterPro" id="IPR013320">
    <property type="entry name" value="ConA-like_dom_sf"/>
</dbReference>
<feature type="domain" description="B30.2/SPRY" evidence="1">
    <location>
        <begin position="4"/>
        <end position="201"/>
    </location>
</feature>
<dbReference type="InParanoid" id="A0A3Q3LTA7"/>
<evidence type="ECO:0000313" key="3">
    <source>
        <dbReference type="Proteomes" id="UP000261640"/>
    </source>
</evidence>
<protein>
    <recommendedName>
        <fullName evidence="1">B30.2/SPRY domain-containing protein</fullName>
    </recommendedName>
</protein>
<dbReference type="PANTHER" id="PTHR24103">
    <property type="entry name" value="E3 UBIQUITIN-PROTEIN LIGASE TRIM"/>
    <property type="match status" value="1"/>
</dbReference>
<evidence type="ECO:0000259" key="1">
    <source>
        <dbReference type="PROSITE" id="PS50188"/>
    </source>
</evidence>
<dbReference type="SUPFAM" id="SSF49899">
    <property type="entry name" value="Concanavalin A-like lectins/glucanases"/>
    <property type="match status" value="1"/>
</dbReference>
<dbReference type="SMART" id="SM00449">
    <property type="entry name" value="SPRY"/>
    <property type="match status" value="1"/>
</dbReference>
<dbReference type="Pfam" id="PF00622">
    <property type="entry name" value="SPRY"/>
    <property type="match status" value="1"/>
</dbReference>
<reference evidence="2" key="2">
    <citation type="submission" date="2025-09" db="UniProtKB">
        <authorList>
            <consortium name="Ensembl"/>
        </authorList>
    </citation>
    <scope>IDENTIFICATION</scope>
</reference>
<dbReference type="PRINTS" id="PR01407">
    <property type="entry name" value="BUTYPHLNCDUF"/>
</dbReference>
<dbReference type="Pfam" id="PF13765">
    <property type="entry name" value="PRY"/>
    <property type="match status" value="1"/>
</dbReference>
<dbReference type="Gene3D" id="2.60.120.920">
    <property type="match status" value="1"/>
</dbReference>
<dbReference type="FunFam" id="2.60.120.920:FF:000004">
    <property type="entry name" value="Butyrophilin subfamily 1 member A1"/>
    <property type="match status" value="1"/>
</dbReference>
<reference evidence="2" key="1">
    <citation type="submission" date="2025-08" db="UniProtKB">
        <authorList>
            <consortium name="Ensembl"/>
        </authorList>
    </citation>
    <scope>IDENTIFICATION</scope>
</reference>
<dbReference type="InterPro" id="IPR006574">
    <property type="entry name" value="PRY"/>
</dbReference>
<dbReference type="InterPro" id="IPR001870">
    <property type="entry name" value="B30.2/SPRY"/>
</dbReference>
<dbReference type="Proteomes" id="UP000261640">
    <property type="component" value="Unplaced"/>
</dbReference>
<dbReference type="InterPro" id="IPR003879">
    <property type="entry name" value="Butyrophylin_SPRY"/>
</dbReference>
<proteinExistence type="predicted"/>
<sequence>MSWTKTQTCRYLMQKQLVKNTLHIFLDPMTAHPFLALSDDGKEVRDGGKKQIVPSTPKRFDMFGSVLGINRLTSGKSYWEVEVSNKTGWDLGVTRGDANRKGKLSINPDSGYWVTVHYEGEQYTAMKEPPVLLSLKEKPQKVGVFVDYEEGLVSFYNVTAQSHIYSFTKCSFSGEIVPYFSPHLNQNGQNSNPLVISTVKNQ</sequence>
<keyword evidence="3" id="KW-1185">Reference proteome</keyword>
<dbReference type="AlphaFoldDB" id="A0A3Q3LTA7"/>
<dbReference type="STRING" id="205130.ENSMAMP00000017558"/>
<dbReference type="InterPro" id="IPR043136">
    <property type="entry name" value="B30.2/SPRY_sf"/>
</dbReference>